<dbReference type="PROSITE" id="PS51420">
    <property type="entry name" value="RHO"/>
    <property type="match status" value="1"/>
</dbReference>
<dbReference type="GO" id="GO:0005525">
    <property type="term" value="F:GTP binding"/>
    <property type="evidence" value="ECO:0007669"/>
    <property type="project" value="UniProtKB-KW"/>
</dbReference>
<dbReference type="OMA" id="ETRWAMT"/>
<accession>A0A8J9W622</accession>
<evidence type="ECO:0000256" key="1">
    <source>
        <dbReference type="ARBA" id="ARBA00022741"/>
    </source>
</evidence>
<dbReference type="GO" id="GO:0007165">
    <property type="term" value="P:signal transduction"/>
    <property type="evidence" value="ECO:0007669"/>
    <property type="project" value="InterPro"/>
</dbReference>
<dbReference type="InterPro" id="IPR027417">
    <property type="entry name" value="P-loop_NTPase"/>
</dbReference>
<dbReference type="PANTHER" id="PTHR24070">
    <property type="entry name" value="RAS, DI-RAS, AND RHEB FAMILY MEMBERS OF SMALL GTPASE SUPERFAMILY"/>
    <property type="match status" value="1"/>
</dbReference>
<evidence type="ECO:0000313" key="4">
    <source>
        <dbReference type="Proteomes" id="UP000838412"/>
    </source>
</evidence>
<dbReference type="AlphaFoldDB" id="A0A8J9W622"/>
<sequence>MDYFIAVLGARGAGKTALVRRFITGEYPAQHRPTVEDVYTRVVGCDKGVCTLRVIDTTGSYNFPAMRRLAIYKAKAILLVYSVTDKHSFEEAKTLYELVRSVRTDIFQVPVVLVGTKTDLADQRDVKKKEGTELELIWNCAFLEVTVTDEEQVTDVFRRVFELETRWAMTLTPESQKYKRRCGCLPLKTWAKPE</sequence>
<dbReference type="InterPro" id="IPR001806">
    <property type="entry name" value="Small_GTPase"/>
</dbReference>
<protein>
    <submittedName>
        <fullName evidence="3">DIRAS2 protein</fullName>
    </submittedName>
</protein>
<gene>
    <name evidence="3" type="primary">DIRAS2</name>
    <name evidence="3" type="ORF">BLAG_LOCUS2565</name>
</gene>
<evidence type="ECO:0000256" key="2">
    <source>
        <dbReference type="ARBA" id="ARBA00023134"/>
    </source>
</evidence>
<keyword evidence="2" id="KW-0342">GTP-binding</keyword>
<proteinExistence type="predicted"/>
<dbReference type="GO" id="GO:0003924">
    <property type="term" value="F:GTPase activity"/>
    <property type="evidence" value="ECO:0007669"/>
    <property type="project" value="InterPro"/>
</dbReference>
<dbReference type="InterPro" id="IPR020849">
    <property type="entry name" value="Small_GTPase_Ras-type"/>
</dbReference>
<evidence type="ECO:0000313" key="3">
    <source>
        <dbReference type="EMBL" id="CAH1237745.1"/>
    </source>
</evidence>
<dbReference type="Gene3D" id="3.40.50.300">
    <property type="entry name" value="P-loop containing nucleotide triphosphate hydrolases"/>
    <property type="match status" value="1"/>
</dbReference>
<reference evidence="3" key="1">
    <citation type="submission" date="2022-01" db="EMBL/GenBank/DDBJ databases">
        <authorList>
            <person name="Braso-Vives M."/>
        </authorList>
    </citation>
    <scope>NUCLEOTIDE SEQUENCE</scope>
</reference>
<dbReference type="NCBIfam" id="TIGR00231">
    <property type="entry name" value="small_GTP"/>
    <property type="match status" value="1"/>
</dbReference>
<dbReference type="SMART" id="SM00175">
    <property type="entry name" value="RAB"/>
    <property type="match status" value="1"/>
</dbReference>
<dbReference type="SMART" id="SM00174">
    <property type="entry name" value="RHO"/>
    <property type="match status" value="1"/>
</dbReference>
<dbReference type="Pfam" id="PF00071">
    <property type="entry name" value="Ras"/>
    <property type="match status" value="1"/>
</dbReference>
<dbReference type="EMBL" id="OV696695">
    <property type="protein sequence ID" value="CAH1237745.1"/>
    <property type="molecule type" value="Genomic_DNA"/>
</dbReference>
<name>A0A8J9W622_BRALA</name>
<dbReference type="PROSITE" id="PS51421">
    <property type="entry name" value="RAS"/>
    <property type="match status" value="1"/>
</dbReference>
<dbReference type="InterPro" id="IPR005225">
    <property type="entry name" value="Small_GTP-bd"/>
</dbReference>
<dbReference type="SMART" id="SM00173">
    <property type="entry name" value="RAS"/>
    <property type="match status" value="1"/>
</dbReference>
<keyword evidence="1" id="KW-0547">Nucleotide-binding</keyword>
<dbReference type="PROSITE" id="PS51419">
    <property type="entry name" value="RAB"/>
    <property type="match status" value="1"/>
</dbReference>
<keyword evidence="4" id="KW-1185">Reference proteome</keyword>
<dbReference type="GO" id="GO:0016020">
    <property type="term" value="C:membrane"/>
    <property type="evidence" value="ECO:0007669"/>
    <property type="project" value="InterPro"/>
</dbReference>
<organism evidence="3 4">
    <name type="scientific">Branchiostoma lanceolatum</name>
    <name type="common">Common lancelet</name>
    <name type="synonym">Amphioxus lanceolatum</name>
    <dbReference type="NCBI Taxonomy" id="7740"/>
    <lineage>
        <taxon>Eukaryota</taxon>
        <taxon>Metazoa</taxon>
        <taxon>Chordata</taxon>
        <taxon>Cephalochordata</taxon>
        <taxon>Leptocardii</taxon>
        <taxon>Amphioxiformes</taxon>
        <taxon>Branchiostomatidae</taxon>
        <taxon>Branchiostoma</taxon>
    </lineage>
</organism>
<dbReference type="OrthoDB" id="265044at2759"/>
<dbReference type="SUPFAM" id="SSF52540">
    <property type="entry name" value="P-loop containing nucleoside triphosphate hydrolases"/>
    <property type="match status" value="1"/>
</dbReference>
<dbReference type="PRINTS" id="PR00449">
    <property type="entry name" value="RASTRNSFRMNG"/>
</dbReference>
<dbReference type="FunFam" id="3.40.50.300:FF:001423">
    <property type="entry name" value="Ras family GTPase"/>
    <property type="match status" value="1"/>
</dbReference>
<dbReference type="Proteomes" id="UP000838412">
    <property type="component" value="Chromosome 10"/>
</dbReference>